<evidence type="ECO:0000259" key="3">
    <source>
        <dbReference type="Pfam" id="PF14508"/>
    </source>
</evidence>
<feature type="signal peptide" evidence="1">
    <location>
        <begin position="1"/>
        <end position="25"/>
    </location>
</feature>
<protein>
    <submittedName>
        <fullName evidence="5">Alpha-glucosidase</fullName>
    </submittedName>
</protein>
<feature type="chain" id="PRO_5011795739" evidence="1">
    <location>
        <begin position="26"/>
        <end position="682"/>
    </location>
</feature>
<name>A0A1I1KZL6_9BURK</name>
<keyword evidence="6" id="KW-1185">Reference proteome</keyword>
<organism evidence="5 6">
    <name type="scientific">Massilia yuzhufengensis</name>
    <dbReference type="NCBI Taxonomy" id="1164594"/>
    <lineage>
        <taxon>Bacteria</taxon>
        <taxon>Pseudomonadati</taxon>
        <taxon>Pseudomonadota</taxon>
        <taxon>Betaproteobacteria</taxon>
        <taxon>Burkholderiales</taxon>
        <taxon>Oxalobacteraceae</taxon>
        <taxon>Telluria group</taxon>
        <taxon>Massilia</taxon>
    </lineage>
</organism>
<proteinExistence type="predicted"/>
<dbReference type="EMBL" id="FOLD01000008">
    <property type="protein sequence ID" value="SFC66115.1"/>
    <property type="molecule type" value="Genomic_DNA"/>
</dbReference>
<dbReference type="AlphaFoldDB" id="A0A1I1KZL6"/>
<feature type="domain" description="Glycosyl-hydrolase 97 N-terminal" evidence="3">
    <location>
        <begin position="33"/>
        <end position="280"/>
    </location>
</feature>
<evidence type="ECO:0000256" key="1">
    <source>
        <dbReference type="SAM" id="SignalP"/>
    </source>
</evidence>
<dbReference type="Proteomes" id="UP000198639">
    <property type="component" value="Unassembled WGS sequence"/>
</dbReference>
<reference evidence="6" key="1">
    <citation type="submission" date="2016-10" db="EMBL/GenBank/DDBJ databases">
        <authorList>
            <person name="Varghese N."/>
            <person name="Submissions S."/>
        </authorList>
    </citation>
    <scope>NUCLEOTIDE SEQUENCE [LARGE SCALE GENOMIC DNA]</scope>
    <source>
        <strain evidence="6">CGMCC 1.12041</strain>
    </source>
</reference>
<evidence type="ECO:0000259" key="2">
    <source>
        <dbReference type="Pfam" id="PF10566"/>
    </source>
</evidence>
<dbReference type="Pfam" id="PF10566">
    <property type="entry name" value="Glyco_hydro_97"/>
    <property type="match status" value="1"/>
</dbReference>
<dbReference type="InterPro" id="IPR014718">
    <property type="entry name" value="GH-type_carb-bd"/>
</dbReference>
<dbReference type="STRING" id="1164594.SAMN05216204_108154"/>
<dbReference type="Gene3D" id="2.70.98.10">
    <property type="match status" value="1"/>
</dbReference>
<evidence type="ECO:0000313" key="5">
    <source>
        <dbReference type="EMBL" id="SFC66115.1"/>
    </source>
</evidence>
<dbReference type="Gene3D" id="3.20.20.70">
    <property type="entry name" value="Aldolase class I"/>
    <property type="match status" value="1"/>
</dbReference>
<dbReference type="PANTHER" id="PTHR35803:SF1">
    <property type="entry name" value="GLUCAN 1,4-ALPHA-GLUCOSIDASE SUSB"/>
    <property type="match status" value="1"/>
</dbReference>
<dbReference type="InterPro" id="IPR029486">
    <property type="entry name" value="GH97_N"/>
</dbReference>
<dbReference type="InterPro" id="IPR019563">
    <property type="entry name" value="GH97_catalytic"/>
</dbReference>
<dbReference type="Pfam" id="PF14509">
    <property type="entry name" value="GH97_C"/>
    <property type="match status" value="1"/>
</dbReference>
<dbReference type="PANTHER" id="PTHR35803">
    <property type="entry name" value="GLUCAN 1,4-ALPHA-GLUCOSIDASE SUSB-RELATED"/>
    <property type="match status" value="1"/>
</dbReference>
<feature type="domain" description="Glycosyl-hydrolase 97 C-terminal oligomerisation" evidence="4">
    <location>
        <begin position="577"/>
        <end position="678"/>
    </location>
</feature>
<accession>A0A1I1KZL6</accession>
<dbReference type="InterPro" id="IPR013785">
    <property type="entry name" value="Aldolase_TIM"/>
</dbReference>
<evidence type="ECO:0000259" key="4">
    <source>
        <dbReference type="Pfam" id="PF14509"/>
    </source>
</evidence>
<dbReference type="InterPro" id="IPR017853">
    <property type="entry name" value="GH"/>
</dbReference>
<sequence>MHVHHPLGMLAALAASCLIALPAWAQQVIATAASPGNVLNVEVQLDNGKLAYGIKRKGKEIITPSRLGFNLANAMKLDGGFSLKRQAVSEHDSTWEQPWGERQFVRNRYRELRVEFEQKKHAGRQLAVVFRIYDDGVGFRYEFPQQAQLRDVEITDELTEFTVAQPATAWWIPAGELPGLEEEIRKAPLREIGIANTPLTLRLDDGTHIAFHEAALVDYATMWLRKVDGQKLRAMLAPSPSGAPVVRRGAFTTPWRTLQITDDAASLYLSSDLILNLNEPNKLGDVSWVKPSKFVGVWWQMHLNSGSWNAGPKHAATTANTKKYIDFAAKNGFRGVLVEGWNKGWESDWGHGGADFSFTQPYPDFDLPGLAAYAKAKGVRLIGHHETGANIVAYEKQMDAAYKLYAKLGVDSIKSGYVHEAGTALFTGRDGKPRYGHYDSQEGVRHFHKAVVEAARYKLSIDTHEPVKDTGLRRTYPNWLTREGARGVEYNAWGNPTNSVDHEAKLVFTRMLSGPMDYTPGILSLQGADGKVFNSTQAKQLANFVVIYSPIQMAADLPEHYERYPAAFKFIRDVPTDWADTRVVNGEIGRFVTIARKDRRSADWYVGAVTDGEQRTLALPLDFLDKDKRYTAEIYRDGDAADYRTARRFDLVTETKTVTAADVLQLRLAPGGGQAIRLSPQQ</sequence>
<dbReference type="InterPro" id="IPR029483">
    <property type="entry name" value="GH97_C"/>
</dbReference>
<feature type="domain" description="Glycosyl-hydrolase 97 catalytic" evidence="2">
    <location>
        <begin position="298"/>
        <end position="485"/>
    </location>
</feature>
<dbReference type="SUPFAM" id="SSF51445">
    <property type="entry name" value="(Trans)glycosidases"/>
    <property type="match status" value="1"/>
</dbReference>
<dbReference type="GO" id="GO:0030246">
    <property type="term" value="F:carbohydrate binding"/>
    <property type="evidence" value="ECO:0007669"/>
    <property type="project" value="InterPro"/>
</dbReference>
<dbReference type="RefSeq" id="WP_177207698.1">
    <property type="nucleotide sequence ID" value="NZ_FOLD01000008.1"/>
</dbReference>
<evidence type="ECO:0000313" key="6">
    <source>
        <dbReference type="Proteomes" id="UP000198639"/>
    </source>
</evidence>
<keyword evidence="1" id="KW-0732">Signal</keyword>
<gene>
    <name evidence="5" type="ORF">SAMN05216204_108154</name>
</gene>
<dbReference type="InterPro" id="IPR052720">
    <property type="entry name" value="Glycosyl_hydrolase_97"/>
</dbReference>
<dbReference type="Pfam" id="PF14508">
    <property type="entry name" value="GH97_N"/>
    <property type="match status" value="1"/>
</dbReference>